<protein>
    <recommendedName>
        <fullName evidence="3">Retrotransposon gag domain-containing protein</fullName>
    </recommendedName>
</protein>
<evidence type="ECO:0000313" key="1">
    <source>
        <dbReference type="EMBL" id="RDX73043.1"/>
    </source>
</evidence>
<dbReference type="EMBL" id="QJKJ01010675">
    <property type="protein sequence ID" value="RDX73043.1"/>
    <property type="molecule type" value="Genomic_DNA"/>
</dbReference>
<name>A0A371F4I0_MUCPR</name>
<feature type="non-terminal residue" evidence="1">
    <location>
        <position position="1"/>
    </location>
</feature>
<comment type="caution">
    <text evidence="1">The sequence shown here is derived from an EMBL/GenBank/DDBJ whole genome shotgun (WGS) entry which is preliminary data.</text>
</comment>
<organism evidence="1 2">
    <name type="scientific">Mucuna pruriens</name>
    <name type="common">Velvet bean</name>
    <name type="synonym">Dolichos pruriens</name>
    <dbReference type="NCBI Taxonomy" id="157652"/>
    <lineage>
        <taxon>Eukaryota</taxon>
        <taxon>Viridiplantae</taxon>
        <taxon>Streptophyta</taxon>
        <taxon>Embryophyta</taxon>
        <taxon>Tracheophyta</taxon>
        <taxon>Spermatophyta</taxon>
        <taxon>Magnoliopsida</taxon>
        <taxon>eudicotyledons</taxon>
        <taxon>Gunneridae</taxon>
        <taxon>Pentapetalae</taxon>
        <taxon>rosids</taxon>
        <taxon>fabids</taxon>
        <taxon>Fabales</taxon>
        <taxon>Fabaceae</taxon>
        <taxon>Papilionoideae</taxon>
        <taxon>50 kb inversion clade</taxon>
        <taxon>NPAAA clade</taxon>
        <taxon>indigoferoid/millettioid clade</taxon>
        <taxon>Phaseoleae</taxon>
        <taxon>Mucuna</taxon>
    </lineage>
</organism>
<dbReference type="Proteomes" id="UP000257109">
    <property type="component" value="Unassembled WGS sequence"/>
</dbReference>
<sequence>MYQGSRCVEEYFKEMEVTIVRAQIVESQEATMARFLHGLNRDILNLNLGGMERNPTLPKAPTRRVRKRETINALERTKVPRRGVHHSKAIEKR</sequence>
<reference evidence="1" key="1">
    <citation type="submission" date="2018-05" db="EMBL/GenBank/DDBJ databases">
        <title>Draft genome of Mucuna pruriens seed.</title>
        <authorList>
            <person name="Nnadi N.E."/>
            <person name="Vos R."/>
            <person name="Hasami M.H."/>
            <person name="Devisetty U.K."/>
            <person name="Aguiy J.C."/>
        </authorList>
    </citation>
    <scope>NUCLEOTIDE SEQUENCE [LARGE SCALE GENOMIC DNA]</scope>
    <source>
        <strain evidence="1">JCA_2017</strain>
    </source>
</reference>
<keyword evidence="2" id="KW-1185">Reference proteome</keyword>
<dbReference type="AlphaFoldDB" id="A0A371F4I0"/>
<proteinExistence type="predicted"/>
<accession>A0A371F4I0</accession>
<dbReference type="OrthoDB" id="1731207at2759"/>
<gene>
    <name evidence="1" type="ORF">CR513_47398</name>
</gene>
<evidence type="ECO:0008006" key="3">
    <source>
        <dbReference type="Google" id="ProtNLM"/>
    </source>
</evidence>
<evidence type="ECO:0000313" key="2">
    <source>
        <dbReference type="Proteomes" id="UP000257109"/>
    </source>
</evidence>